<dbReference type="GO" id="GO:0016787">
    <property type="term" value="F:hydrolase activity"/>
    <property type="evidence" value="ECO:0007669"/>
    <property type="project" value="UniProtKB-KW"/>
</dbReference>
<keyword evidence="3" id="KW-1185">Reference proteome</keyword>
<dbReference type="Pfam" id="PF12867">
    <property type="entry name" value="DinB_2"/>
    <property type="match status" value="1"/>
</dbReference>
<proteinExistence type="predicted"/>
<name>A0ABU3CY93_9FLAO</name>
<gene>
    <name evidence="2" type="ORF">RM529_14115</name>
</gene>
<evidence type="ECO:0000259" key="1">
    <source>
        <dbReference type="Pfam" id="PF12867"/>
    </source>
</evidence>
<evidence type="ECO:0000313" key="3">
    <source>
        <dbReference type="Proteomes" id="UP001248819"/>
    </source>
</evidence>
<dbReference type="InterPro" id="IPR034660">
    <property type="entry name" value="DinB/YfiT-like"/>
</dbReference>
<dbReference type="NCBIfam" id="NF009807">
    <property type="entry name" value="PRK13291.1"/>
    <property type="match status" value="1"/>
</dbReference>
<dbReference type="Proteomes" id="UP001248819">
    <property type="component" value="Unassembled WGS sequence"/>
</dbReference>
<keyword evidence="2" id="KW-0378">Hydrolase</keyword>
<reference evidence="2 3" key="1">
    <citation type="submission" date="2023-09" db="EMBL/GenBank/DDBJ databases">
        <authorList>
            <person name="Rey-Velasco X."/>
        </authorList>
    </citation>
    <scope>NUCLEOTIDE SEQUENCE [LARGE SCALE GENOMIC DNA]</scope>
    <source>
        <strain evidence="2 3">F297</strain>
    </source>
</reference>
<accession>A0ABU3CY93</accession>
<sequence>MTSEQLELLKYPIGKMYFPECRPENYIQDWIGDIADFPLRLQDLVKKLSEQQLDAAYRPEGWTVRQLIHHMADSHSHAYIRFKWALTEDNPLIKAYDEKAYAILFDSKTAPIGLSLDNIKALHAKWVFLLEGMEPGDYRRTFRHPENGRECSLLECLAMYAWHGRHHYAHIEHLKKRRDWI</sequence>
<organism evidence="2 3">
    <name type="scientific">Autumnicola edwardsiae</name>
    <dbReference type="NCBI Taxonomy" id="3075594"/>
    <lineage>
        <taxon>Bacteria</taxon>
        <taxon>Pseudomonadati</taxon>
        <taxon>Bacteroidota</taxon>
        <taxon>Flavobacteriia</taxon>
        <taxon>Flavobacteriales</taxon>
        <taxon>Flavobacteriaceae</taxon>
        <taxon>Autumnicola</taxon>
    </lineage>
</organism>
<dbReference type="EMBL" id="JAVRHP010000097">
    <property type="protein sequence ID" value="MDT0651286.1"/>
    <property type="molecule type" value="Genomic_DNA"/>
</dbReference>
<protein>
    <submittedName>
        <fullName evidence="2">Metal-dependent hydrolase</fullName>
    </submittedName>
</protein>
<feature type="domain" description="DinB-like" evidence="1">
    <location>
        <begin position="40"/>
        <end position="171"/>
    </location>
</feature>
<comment type="caution">
    <text evidence="2">The sequence shown here is derived from an EMBL/GenBank/DDBJ whole genome shotgun (WGS) entry which is preliminary data.</text>
</comment>
<dbReference type="InterPro" id="IPR024775">
    <property type="entry name" value="DinB-like"/>
</dbReference>
<dbReference type="SUPFAM" id="SSF109854">
    <property type="entry name" value="DinB/YfiT-like putative metalloenzymes"/>
    <property type="match status" value="1"/>
</dbReference>
<dbReference type="Gene3D" id="1.20.120.450">
    <property type="entry name" value="dinb family like domain"/>
    <property type="match status" value="1"/>
</dbReference>
<dbReference type="RefSeq" id="WP_311485412.1">
    <property type="nucleotide sequence ID" value="NZ_JAVRHP010000097.1"/>
</dbReference>
<evidence type="ECO:0000313" key="2">
    <source>
        <dbReference type="EMBL" id="MDT0651286.1"/>
    </source>
</evidence>